<keyword evidence="3 5" id="KW-0539">Nucleus</keyword>
<evidence type="ECO:0000256" key="5">
    <source>
        <dbReference type="RuleBase" id="RU004203"/>
    </source>
</evidence>
<dbReference type="InterPro" id="IPR035206">
    <property type="entry name" value="Proteasome_beta2"/>
</dbReference>
<dbReference type="AlphaFoldDB" id="A0ABD0YAG0"/>
<evidence type="ECO:0000313" key="7">
    <source>
        <dbReference type="Proteomes" id="UP001558652"/>
    </source>
</evidence>
<protein>
    <recommendedName>
        <fullName evidence="5">Proteasome subunit beta</fullName>
    </recommendedName>
</protein>
<dbReference type="InterPro" id="IPR023333">
    <property type="entry name" value="Proteasome_suB-type"/>
</dbReference>
<dbReference type="SUPFAM" id="SSF56235">
    <property type="entry name" value="N-terminal nucleophile aminohydrolases (Ntn hydrolases)"/>
    <property type="match status" value="1"/>
</dbReference>
<dbReference type="PANTHER" id="PTHR32194">
    <property type="entry name" value="METALLOPROTEASE TLDD"/>
    <property type="match status" value="1"/>
</dbReference>
<dbReference type="EMBL" id="JBFDAA010000011">
    <property type="protein sequence ID" value="KAL1124044.1"/>
    <property type="molecule type" value="Genomic_DNA"/>
</dbReference>
<comment type="subunit">
    <text evidence="4">The 26S proteasome consists of a 20S proteasome core and two 19S regulatory subunits. The 20S proteasome core is composed of 28 subunits that are arranged in four stacked rings, resulting in a barrel-shaped structure. The two end rings are each formed by seven alpha subunits, and the two central rings are each formed by seven beta subunits. The catalytic chamber with the active sites is on the inside of the barrel.</text>
</comment>
<evidence type="ECO:0000256" key="1">
    <source>
        <dbReference type="ARBA" id="ARBA00022490"/>
    </source>
</evidence>
<evidence type="ECO:0000256" key="2">
    <source>
        <dbReference type="ARBA" id="ARBA00022942"/>
    </source>
</evidence>
<dbReference type="Proteomes" id="UP001558652">
    <property type="component" value="Unassembled WGS sequence"/>
</dbReference>
<comment type="subcellular location">
    <subcellularLocation>
        <location evidence="5">Cytoplasm</location>
    </subcellularLocation>
    <subcellularLocation>
        <location evidence="5">Nucleus</location>
    </subcellularLocation>
</comment>
<dbReference type="GO" id="GO:0005737">
    <property type="term" value="C:cytoplasm"/>
    <property type="evidence" value="ECO:0007669"/>
    <property type="project" value="UniProtKB-SubCell"/>
</dbReference>
<dbReference type="GO" id="GO:0005634">
    <property type="term" value="C:nucleus"/>
    <property type="evidence" value="ECO:0007669"/>
    <property type="project" value="UniProtKB-SubCell"/>
</dbReference>
<gene>
    <name evidence="6" type="ORF">AAG570_001814</name>
</gene>
<comment type="similarity">
    <text evidence="5">Belongs to the peptidase T1B family.</text>
</comment>
<comment type="caution">
    <text evidence="6">The sequence shown here is derived from an EMBL/GenBank/DDBJ whole genome shotgun (WGS) entry which is preliminary data.</text>
</comment>
<evidence type="ECO:0000256" key="3">
    <source>
        <dbReference type="ARBA" id="ARBA00023242"/>
    </source>
</evidence>
<proteinExistence type="inferred from homology"/>
<comment type="function">
    <text evidence="5">Component of the proteasome, a multicatalytic proteinase complex which is characterized by its ability to cleave peptides with Arg, Phe, Tyr, Leu, and Glu adjacent to the leaving group at neutral or slightly basic pH. The proteasome has an ATP-dependent proteolytic activity.</text>
</comment>
<keyword evidence="1 5" id="KW-0963">Cytoplasm</keyword>
<comment type="subunit">
    <text evidence="5">Component of the proteasome complex.</text>
</comment>
<keyword evidence="7" id="KW-1185">Reference proteome</keyword>
<reference evidence="6 7" key="1">
    <citation type="submission" date="2024-07" db="EMBL/GenBank/DDBJ databases">
        <title>Chromosome-level genome assembly of the water stick insect Ranatra chinensis (Heteroptera: Nepidae).</title>
        <authorList>
            <person name="Liu X."/>
        </authorList>
    </citation>
    <scope>NUCLEOTIDE SEQUENCE [LARGE SCALE GENOMIC DNA]</scope>
    <source>
        <strain evidence="6">Cailab_2021Rc</strain>
        <tissue evidence="6">Muscle</tissue>
    </source>
</reference>
<dbReference type="CDD" id="cd03758">
    <property type="entry name" value="proteasome_beta_type_2"/>
    <property type="match status" value="1"/>
</dbReference>
<dbReference type="PROSITE" id="PS51476">
    <property type="entry name" value="PROTEASOME_BETA_2"/>
    <property type="match status" value="1"/>
</dbReference>
<name>A0ABD0YAG0_9HEMI</name>
<accession>A0ABD0YAG0</accession>
<keyword evidence="2 5" id="KW-0647">Proteasome</keyword>
<dbReference type="Pfam" id="PF00227">
    <property type="entry name" value="Proteasome"/>
    <property type="match status" value="1"/>
</dbReference>
<dbReference type="InterPro" id="IPR029055">
    <property type="entry name" value="Ntn_hydrolases_N"/>
</dbReference>
<organism evidence="6 7">
    <name type="scientific">Ranatra chinensis</name>
    <dbReference type="NCBI Taxonomy" id="642074"/>
    <lineage>
        <taxon>Eukaryota</taxon>
        <taxon>Metazoa</taxon>
        <taxon>Ecdysozoa</taxon>
        <taxon>Arthropoda</taxon>
        <taxon>Hexapoda</taxon>
        <taxon>Insecta</taxon>
        <taxon>Pterygota</taxon>
        <taxon>Neoptera</taxon>
        <taxon>Paraneoptera</taxon>
        <taxon>Hemiptera</taxon>
        <taxon>Heteroptera</taxon>
        <taxon>Panheteroptera</taxon>
        <taxon>Nepomorpha</taxon>
        <taxon>Nepidae</taxon>
        <taxon>Ranatrinae</taxon>
        <taxon>Ranatra</taxon>
    </lineage>
</organism>
<evidence type="ECO:0000313" key="6">
    <source>
        <dbReference type="EMBL" id="KAL1124044.1"/>
    </source>
</evidence>
<dbReference type="InterPro" id="IPR001353">
    <property type="entry name" value="Proteasome_sua/b"/>
</dbReference>
<sequence>MSDHVVMGVVGAPGDTVQFAEYIAKNIQLYKMRNGYHLSPSSAAHYTRHNLAEYLRSPNAYNVNLLMAGYDKEAGGELFYMDYLASMHKVKYGTHGYGGLLILGIFDQHYRPDMTVEEAYEVVKMAVAEVHKRLIINLPVFSVQVITADGVKELKHITVDSNAISK</sequence>
<dbReference type="Gene3D" id="3.60.20.10">
    <property type="entry name" value="Glutamine Phosphoribosylpyrophosphate, subunit 1, domain 1"/>
    <property type="match status" value="1"/>
</dbReference>
<dbReference type="PANTHER" id="PTHR32194:SF2">
    <property type="entry name" value="PROTEASOME SUBUNIT BETA TYPE-1"/>
    <property type="match status" value="1"/>
</dbReference>
<dbReference type="GO" id="GO:0000502">
    <property type="term" value="C:proteasome complex"/>
    <property type="evidence" value="ECO:0007669"/>
    <property type="project" value="UniProtKB-KW"/>
</dbReference>
<evidence type="ECO:0000256" key="4">
    <source>
        <dbReference type="ARBA" id="ARBA00026071"/>
    </source>
</evidence>